<name>A0A0F9CRG9_9ZZZZ</name>
<evidence type="ECO:0000256" key="1">
    <source>
        <dbReference type="SAM" id="MobiDB-lite"/>
    </source>
</evidence>
<dbReference type="AlphaFoldDB" id="A0A0F9CRG9"/>
<feature type="compositionally biased region" description="Basic and acidic residues" evidence="1">
    <location>
        <begin position="141"/>
        <end position="161"/>
    </location>
</feature>
<sequence>MAHDPRRQTTRPTTVVRDGERIKVARRSQPLRDQLDLKPRSGFFNQYETAIQRARRSRLFEQSKTRVGTQRVLDVALPTIEASQLRRAQETFRRANEDTALRRRGPGFIGTGIKILEATRKKRDELEKRQQDADISAARSRFKEIETRQRPLTREEASDLL</sequence>
<gene>
    <name evidence="2" type="ORF">LCGC14_2289870</name>
</gene>
<evidence type="ECO:0000313" key="2">
    <source>
        <dbReference type="EMBL" id="KKL51998.1"/>
    </source>
</evidence>
<comment type="caution">
    <text evidence="2">The sequence shown here is derived from an EMBL/GenBank/DDBJ whole genome shotgun (WGS) entry which is preliminary data.</text>
</comment>
<protein>
    <submittedName>
        <fullName evidence="2">Uncharacterized protein</fullName>
    </submittedName>
</protein>
<feature type="region of interest" description="Disordered" evidence="1">
    <location>
        <begin position="1"/>
        <end position="27"/>
    </location>
</feature>
<accession>A0A0F9CRG9</accession>
<feature type="region of interest" description="Disordered" evidence="1">
    <location>
        <begin position="122"/>
        <end position="161"/>
    </location>
</feature>
<organism evidence="2">
    <name type="scientific">marine sediment metagenome</name>
    <dbReference type="NCBI Taxonomy" id="412755"/>
    <lineage>
        <taxon>unclassified sequences</taxon>
        <taxon>metagenomes</taxon>
        <taxon>ecological metagenomes</taxon>
    </lineage>
</organism>
<reference evidence="2" key="1">
    <citation type="journal article" date="2015" name="Nature">
        <title>Complex archaea that bridge the gap between prokaryotes and eukaryotes.</title>
        <authorList>
            <person name="Spang A."/>
            <person name="Saw J.H."/>
            <person name="Jorgensen S.L."/>
            <person name="Zaremba-Niedzwiedzka K."/>
            <person name="Martijn J."/>
            <person name="Lind A.E."/>
            <person name="van Eijk R."/>
            <person name="Schleper C."/>
            <person name="Guy L."/>
            <person name="Ettema T.J."/>
        </authorList>
    </citation>
    <scope>NUCLEOTIDE SEQUENCE</scope>
</reference>
<proteinExistence type="predicted"/>
<feature type="compositionally biased region" description="Basic and acidic residues" evidence="1">
    <location>
        <begin position="122"/>
        <end position="132"/>
    </location>
</feature>
<dbReference type="EMBL" id="LAZR01032046">
    <property type="protein sequence ID" value="KKL51998.1"/>
    <property type="molecule type" value="Genomic_DNA"/>
</dbReference>
<feature type="non-terminal residue" evidence="2">
    <location>
        <position position="161"/>
    </location>
</feature>